<name>A0ABT8WLP8_9FLAO</name>
<feature type="signal peptide" evidence="1">
    <location>
        <begin position="1"/>
        <end position="23"/>
    </location>
</feature>
<gene>
    <name evidence="2" type="ORF">Q4Q40_07725</name>
</gene>
<dbReference type="EMBL" id="JAUOEL010000002">
    <property type="protein sequence ID" value="MDO5974070.1"/>
    <property type="molecule type" value="Genomic_DNA"/>
</dbReference>
<feature type="chain" id="PRO_5045919259" evidence="1">
    <location>
        <begin position="24"/>
        <end position="275"/>
    </location>
</feature>
<evidence type="ECO:0000313" key="3">
    <source>
        <dbReference type="Proteomes" id="UP001176806"/>
    </source>
</evidence>
<proteinExistence type="predicted"/>
<accession>A0ABT8WLP8</accession>
<reference evidence="2" key="1">
    <citation type="submission" date="2023-07" db="EMBL/GenBank/DDBJ databases">
        <title>Two novel species in the genus Flavivirga.</title>
        <authorList>
            <person name="Kwon K."/>
        </authorList>
    </citation>
    <scope>NUCLEOTIDE SEQUENCE</scope>
    <source>
        <strain evidence="2">KACC 14158</strain>
    </source>
</reference>
<evidence type="ECO:0000313" key="2">
    <source>
        <dbReference type="EMBL" id="MDO5974070.1"/>
    </source>
</evidence>
<dbReference type="Proteomes" id="UP001176806">
    <property type="component" value="Unassembled WGS sequence"/>
</dbReference>
<evidence type="ECO:0000256" key="1">
    <source>
        <dbReference type="SAM" id="SignalP"/>
    </source>
</evidence>
<dbReference type="PROSITE" id="PS51257">
    <property type="entry name" value="PROKAR_LIPOPROTEIN"/>
    <property type="match status" value="1"/>
</dbReference>
<comment type="caution">
    <text evidence="2">The sequence shown here is derived from an EMBL/GenBank/DDBJ whole genome shotgun (WGS) entry which is preliminary data.</text>
</comment>
<organism evidence="2 3">
    <name type="scientific">Flavivirga jejuensis</name>
    <dbReference type="NCBI Taxonomy" id="870487"/>
    <lineage>
        <taxon>Bacteria</taxon>
        <taxon>Pseudomonadati</taxon>
        <taxon>Bacteroidota</taxon>
        <taxon>Flavobacteriia</taxon>
        <taxon>Flavobacteriales</taxon>
        <taxon>Flavobacteriaceae</taxon>
        <taxon>Flavivirga</taxon>
    </lineage>
</organism>
<protein>
    <submittedName>
        <fullName evidence="2">Uncharacterized protein</fullName>
    </submittedName>
</protein>
<dbReference type="RefSeq" id="WP_303301210.1">
    <property type="nucleotide sequence ID" value="NZ_BAABDA010000051.1"/>
</dbReference>
<keyword evidence="1" id="KW-0732">Signal</keyword>
<keyword evidence="3" id="KW-1185">Reference proteome</keyword>
<sequence>MKKTNLPILLGIMLMVVSCSQEADVVEESNLLKEADNISNSKKVTEVADFYNIYLVNRSPSEQNFWCFLQDPEINTSGEVYANSSTHLIIAPNYPGVNYFTIPLQYVIGAGAGNQAVGLDTRIVSSDSRDTEIGDHWGIEYLLHQGPNIVNINKLPEAAIMLTSNPFDKIGFENQGWYSNMSFGIQSSSGYIGMTWSPDPNQTTIIVPKFTFYIATGDFQSNQLADFTTISSSAAEITQNDFGQGFDVTVTLTETGEWVVETGAPNEVIDIPVKP</sequence>